<dbReference type="PANTHER" id="PTHR43792">
    <property type="entry name" value="GNAT FAMILY, PUTATIVE (AFU_ORTHOLOGUE AFUA_3G00765)-RELATED-RELATED"/>
    <property type="match status" value="1"/>
</dbReference>
<name>A0A2X4UMP7_SERPL</name>
<dbReference type="Proteomes" id="UP000248897">
    <property type="component" value="Chromosome 1"/>
</dbReference>
<keyword evidence="8" id="KW-1185">Reference proteome</keyword>
<reference evidence="5 8" key="2">
    <citation type="submission" date="2020-12" db="EMBL/GenBank/DDBJ databases">
        <title>FDA dAtabase for Regulatory Grade micrObial Sequences (FDA-ARGOS): Supporting development and validation of Infectious Disease Dx tests.</title>
        <authorList>
            <person name="Sproer C."/>
            <person name="Gronow S."/>
            <person name="Severitt S."/>
            <person name="Schroder I."/>
            <person name="Tallon L."/>
            <person name="Sadzewicz L."/>
            <person name="Zhao X."/>
            <person name="Boylan J."/>
            <person name="Ott S."/>
            <person name="Bowen H."/>
            <person name="Vavikolanu K."/>
            <person name="Mehta A."/>
            <person name="Aluvathingal J."/>
            <person name="Nadendla S."/>
            <person name="Lowell S."/>
            <person name="Myers T."/>
            <person name="Yan Y."/>
            <person name="Sichtig H."/>
        </authorList>
    </citation>
    <scope>NUCLEOTIDE SEQUENCE [LARGE SCALE GENOMIC DNA]</scope>
    <source>
        <strain evidence="5 8">FDAARGOS_907</strain>
    </source>
</reference>
<dbReference type="EC" id="2.3.1.-" evidence="6"/>
<gene>
    <name evidence="6" type="primary">ydaF_2</name>
    <name evidence="5" type="ORF">I6G64_03025</name>
    <name evidence="6" type="ORF">NCTC12961_02277</name>
</gene>
<evidence type="ECO:0000313" key="6">
    <source>
        <dbReference type="EMBL" id="SQI36908.1"/>
    </source>
</evidence>
<dbReference type="PROSITE" id="PS51186">
    <property type="entry name" value="GNAT"/>
    <property type="match status" value="1"/>
</dbReference>
<dbReference type="PANTHER" id="PTHR43792:SF8">
    <property type="entry name" value="[RIBOSOMAL PROTEIN US5]-ALANINE N-ACETYLTRANSFERASE"/>
    <property type="match status" value="1"/>
</dbReference>
<organism evidence="6 7">
    <name type="scientific">Serratia plymuthica</name>
    <dbReference type="NCBI Taxonomy" id="82996"/>
    <lineage>
        <taxon>Bacteria</taxon>
        <taxon>Pseudomonadati</taxon>
        <taxon>Pseudomonadota</taxon>
        <taxon>Gammaproteobacteria</taxon>
        <taxon>Enterobacterales</taxon>
        <taxon>Yersiniaceae</taxon>
        <taxon>Serratia</taxon>
    </lineage>
</organism>
<dbReference type="EMBL" id="LS483469">
    <property type="protein sequence ID" value="SQI36908.1"/>
    <property type="molecule type" value="Genomic_DNA"/>
</dbReference>
<keyword evidence="2 6" id="KW-0012">Acyltransferase</keyword>
<dbReference type="GO" id="GO:0008999">
    <property type="term" value="F:protein-N-terminal-alanine acetyltransferase activity"/>
    <property type="evidence" value="ECO:0007669"/>
    <property type="project" value="TreeGrafter"/>
</dbReference>
<dbReference type="Gene3D" id="3.40.630.30">
    <property type="match status" value="1"/>
</dbReference>
<feature type="domain" description="N-acetyltransferase" evidence="4">
    <location>
        <begin position="26"/>
        <end position="181"/>
    </location>
</feature>
<evidence type="ECO:0000313" key="5">
    <source>
        <dbReference type="EMBL" id="QPS21415.1"/>
    </source>
</evidence>
<dbReference type="RefSeq" id="WP_063199244.1">
    <property type="nucleotide sequence ID" value="NZ_CAMITG010000003.1"/>
</dbReference>
<evidence type="ECO:0000256" key="1">
    <source>
        <dbReference type="ARBA" id="ARBA00022679"/>
    </source>
</evidence>
<dbReference type="InterPro" id="IPR000182">
    <property type="entry name" value="GNAT_dom"/>
</dbReference>
<dbReference type="InterPro" id="IPR016181">
    <property type="entry name" value="Acyl_CoA_acyltransferase"/>
</dbReference>
<accession>A0A2X4UMP7</accession>
<sequence>MKILSMAGNDLRLKILTDSDTEIAHLYFRENQQHLLPWEPSRPDDFYNAEVIQQRLWQAGKDAEQGRAYQFGIVNGAGTEMLGTCNFTQVARGPFQACHLGYSIAARHEGKGIMTQALTAAIGHLFGELGLHRIMAAYIPTNGRSEKLLLRLGFEKEGYAKSYLKIAGRWQDHVLTSLINPQHTE</sequence>
<keyword evidence="1 6" id="KW-0808">Transferase</keyword>
<evidence type="ECO:0000313" key="7">
    <source>
        <dbReference type="Proteomes" id="UP000248897"/>
    </source>
</evidence>
<dbReference type="Proteomes" id="UP000594967">
    <property type="component" value="Chromosome"/>
</dbReference>
<dbReference type="AlphaFoldDB" id="A0A2X4UMP7"/>
<comment type="similarity">
    <text evidence="3">Belongs to the acetyltransferase family. RimJ subfamily.</text>
</comment>
<evidence type="ECO:0000256" key="3">
    <source>
        <dbReference type="ARBA" id="ARBA00038502"/>
    </source>
</evidence>
<dbReference type="SUPFAM" id="SSF55729">
    <property type="entry name" value="Acyl-CoA N-acyltransferases (Nat)"/>
    <property type="match status" value="1"/>
</dbReference>
<dbReference type="STRING" id="82996.ADP72_01470"/>
<evidence type="ECO:0000313" key="8">
    <source>
        <dbReference type="Proteomes" id="UP000594967"/>
    </source>
</evidence>
<proteinExistence type="inferred from homology"/>
<reference evidence="6 7" key="1">
    <citation type="submission" date="2018-06" db="EMBL/GenBank/DDBJ databases">
        <authorList>
            <consortium name="Pathogen Informatics"/>
            <person name="Doyle S."/>
        </authorList>
    </citation>
    <scope>NUCLEOTIDE SEQUENCE [LARGE SCALE GENOMIC DNA]</scope>
    <source>
        <strain evidence="6 7">NCTC12961</strain>
    </source>
</reference>
<evidence type="ECO:0000259" key="4">
    <source>
        <dbReference type="PROSITE" id="PS51186"/>
    </source>
</evidence>
<dbReference type="GO" id="GO:0005737">
    <property type="term" value="C:cytoplasm"/>
    <property type="evidence" value="ECO:0007669"/>
    <property type="project" value="TreeGrafter"/>
</dbReference>
<protein>
    <submittedName>
        <fullName evidence="5">GNAT family N-acetyltransferase</fullName>
    </submittedName>
    <submittedName>
        <fullName evidence="6">Ribosomal N-acetyltransferase YdaF</fullName>
        <ecNumber evidence="6">2.3.1.-</ecNumber>
    </submittedName>
</protein>
<dbReference type="Pfam" id="PF13302">
    <property type="entry name" value="Acetyltransf_3"/>
    <property type="match status" value="1"/>
</dbReference>
<evidence type="ECO:0000256" key="2">
    <source>
        <dbReference type="ARBA" id="ARBA00023315"/>
    </source>
</evidence>
<dbReference type="EMBL" id="CP065673">
    <property type="protein sequence ID" value="QPS21415.1"/>
    <property type="molecule type" value="Genomic_DNA"/>
</dbReference>
<dbReference type="InterPro" id="IPR051531">
    <property type="entry name" value="N-acetyltransferase"/>
</dbReference>